<evidence type="ECO:0000313" key="3">
    <source>
        <dbReference type="Proteomes" id="UP001054837"/>
    </source>
</evidence>
<dbReference type="AlphaFoldDB" id="A0AAV4TYH9"/>
<feature type="compositionally biased region" description="Basic residues" evidence="1">
    <location>
        <begin position="94"/>
        <end position="107"/>
    </location>
</feature>
<evidence type="ECO:0000256" key="1">
    <source>
        <dbReference type="SAM" id="MobiDB-lite"/>
    </source>
</evidence>
<feature type="compositionally biased region" description="Basic and acidic residues" evidence="1">
    <location>
        <begin position="77"/>
        <end position="93"/>
    </location>
</feature>
<name>A0AAV4TYH9_9ARAC</name>
<gene>
    <name evidence="2" type="ORF">CDAR_487131</name>
</gene>
<accession>A0AAV4TYH9</accession>
<sequence length="157" mass="17907">MISDECDEDEQLKNSISGASFDAGGGVERKVPIPSRKDLSIPKIILIVITLNIRRRRYPKLPLFFSSPFSGKKKRREGGLRDETGFHSRERMQRQRRHLPSRRRRRSISREMISDECDEDEQLKNSISGASFDADGGGGGEREGSNSIPQRTFPFRK</sequence>
<feature type="region of interest" description="Disordered" evidence="1">
    <location>
        <begin position="1"/>
        <end position="28"/>
    </location>
</feature>
<comment type="caution">
    <text evidence="2">The sequence shown here is derived from an EMBL/GenBank/DDBJ whole genome shotgun (WGS) entry which is preliminary data.</text>
</comment>
<reference evidence="2 3" key="1">
    <citation type="submission" date="2021-06" db="EMBL/GenBank/DDBJ databases">
        <title>Caerostris darwini draft genome.</title>
        <authorList>
            <person name="Kono N."/>
            <person name="Arakawa K."/>
        </authorList>
    </citation>
    <scope>NUCLEOTIDE SEQUENCE [LARGE SCALE GENOMIC DNA]</scope>
</reference>
<organism evidence="2 3">
    <name type="scientific">Caerostris darwini</name>
    <dbReference type="NCBI Taxonomy" id="1538125"/>
    <lineage>
        <taxon>Eukaryota</taxon>
        <taxon>Metazoa</taxon>
        <taxon>Ecdysozoa</taxon>
        <taxon>Arthropoda</taxon>
        <taxon>Chelicerata</taxon>
        <taxon>Arachnida</taxon>
        <taxon>Araneae</taxon>
        <taxon>Araneomorphae</taxon>
        <taxon>Entelegynae</taxon>
        <taxon>Araneoidea</taxon>
        <taxon>Araneidae</taxon>
        <taxon>Caerostris</taxon>
    </lineage>
</organism>
<proteinExistence type="predicted"/>
<feature type="compositionally biased region" description="Acidic residues" evidence="1">
    <location>
        <begin position="1"/>
        <end position="10"/>
    </location>
</feature>
<dbReference type="Proteomes" id="UP001054837">
    <property type="component" value="Unassembled WGS sequence"/>
</dbReference>
<dbReference type="EMBL" id="BPLQ01010379">
    <property type="protein sequence ID" value="GIY50349.1"/>
    <property type="molecule type" value="Genomic_DNA"/>
</dbReference>
<evidence type="ECO:0000313" key="2">
    <source>
        <dbReference type="EMBL" id="GIY50349.1"/>
    </source>
</evidence>
<feature type="region of interest" description="Disordered" evidence="1">
    <location>
        <begin position="67"/>
        <end position="157"/>
    </location>
</feature>
<protein>
    <submittedName>
        <fullName evidence="2">Uncharacterized protein</fullName>
    </submittedName>
</protein>
<keyword evidence="3" id="KW-1185">Reference proteome</keyword>